<keyword evidence="2" id="KW-0285">Flavoprotein</keyword>
<evidence type="ECO:0000313" key="11">
    <source>
        <dbReference type="Proteomes" id="UP000004754"/>
    </source>
</evidence>
<dbReference type="InterPro" id="IPR050415">
    <property type="entry name" value="MRET"/>
</dbReference>
<keyword evidence="11" id="KW-1185">Reference proteome</keyword>
<dbReference type="PANTHER" id="PTHR47354:SF8">
    <property type="entry name" value="1,2-PHENYLACETYL-COA EPOXIDASE, SUBUNIT E"/>
    <property type="match status" value="1"/>
</dbReference>
<dbReference type="GO" id="GO:0016491">
    <property type="term" value="F:oxidoreductase activity"/>
    <property type="evidence" value="ECO:0007669"/>
    <property type="project" value="UniProtKB-KW"/>
</dbReference>
<comment type="caution">
    <text evidence="10">The sequence shown here is derived from an EMBL/GenBank/DDBJ whole genome shotgun (WGS) entry which is preliminary data.</text>
</comment>
<gene>
    <name evidence="10" type="ORF">HMP0721_1770</name>
</gene>
<dbReference type="PANTHER" id="PTHR47354">
    <property type="entry name" value="NADH OXIDOREDUCTASE HCR"/>
    <property type="match status" value="1"/>
</dbReference>
<dbReference type="InterPro" id="IPR017938">
    <property type="entry name" value="Riboflavin_synthase-like_b-brl"/>
</dbReference>
<comment type="cofactor">
    <cofactor evidence="1">
        <name>FAD</name>
        <dbReference type="ChEBI" id="CHEBI:57692"/>
    </cofactor>
</comment>
<organism evidence="10 11">
    <name type="scientific">Pseudoramibacter alactolyticus ATCC 23263</name>
    <dbReference type="NCBI Taxonomy" id="887929"/>
    <lineage>
        <taxon>Bacteria</taxon>
        <taxon>Bacillati</taxon>
        <taxon>Bacillota</taxon>
        <taxon>Clostridia</taxon>
        <taxon>Eubacteriales</taxon>
        <taxon>Eubacteriaceae</taxon>
        <taxon>Pseudoramibacter</taxon>
    </lineage>
</organism>
<dbReference type="CDD" id="cd00322">
    <property type="entry name" value="FNR_like"/>
    <property type="match status" value="1"/>
</dbReference>
<evidence type="ECO:0000256" key="2">
    <source>
        <dbReference type="ARBA" id="ARBA00022630"/>
    </source>
</evidence>
<evidence type="ECO:0000256" key="1">
    <source>
        <dbReference type="ARBA" id="ARBA00001974"/>
    </source>
</evidence>
<dbReference type="Gene3D" id="2.40.30.10">
    <property type="entry name" value="Translation factors"/>
    <property type="match status" value="1"/>
</dbReference>
<evidence type="ECO:0000256" key="3">
    <source>
        <dbReference type="ARBA" id="ARBA00022714"/>
    </source>
</evidence>
<accession>E6MID5</accession>
<dbReference type="eggNOG" id="COG1018">
    <property type="taxonomic scope" value="Bacteria"/>
</dbReference>
<proteinExistence type="predicted"/>
<dbReference type="SUPFAM" id="SSF63380">
    <property type="entry name" value="Riboflavin synthase domain-like"/>
    <property type="match status" value="1"/>
</dbReference>
<evidence type="ECO:0000256" key="6">
    <source>
        <dbReference type="ARBA" id="ARBA00023002"/>
    </source>
</evidence>
<keyword evidence="6" id="KW-0560">Oxidoreductase</keyword>
<dbReference type="Gene3D" id="3.40.50.80">
    <property type="entry name" value="Nucleotide-binding domain of ferredoxin-NADP reductase (FNR) module"/>
    <property type="match status" value="1"/>
</dbReference>
<reference evidence="10 11" key="1">
    <citation type="submission" date="2010-12" db="EMBL/GenBank/DDBJ databases">
        <authorList>
            <person name="Muzny D."/>
            <person name="Qin X."/>
            <person name="Deng J."/>
            <person name="Jiang H."/>
            <person name="Liu Y."/>
            <person name="Qu J."/>
            <person name="Song X.-Z."/>
            <person name="Zhang L."/>
            <person name="Thornton R."/>
            <person name="Coyle M."/>
            <person name="Francisco L."/>
            <person name="Jackson L."/>
            <person name="Javaid M."/>
            <person name="Korchina V."/>
            <person name="Kovar C."/>
            <person name="Mata R."/>
            <person name="Mathew T."/>
            <person name="Ngo R."/>
            <person name="Nguyen L."/>
            <person name="Nguyen N."/>
            <person name="Okwuonu G."/>
            <person name="Ongeri F."/>
            <person name="Pham C."/>
            <person name="Simmons D."/>
            <person name="Wilczek-Boney K."/>
            <person name="Hale W."/>
            <person name="Jakkamsetti A."/>
            <person name="Pham P."/>
            <person name="Ruth R."/>
            <person name="San Lucas F."/>
            <person name="Warren J."/>
            <person name="Zhang J."/>
            <person name="Zhao Z."/>
            <person name="Zhou C."/>
            <person name="Zhu D."/>
            <person name="Lee S."/>
            <person name="Bess C."/>
            <person name="Blankenburg K."/>
            <person name="Forbes L."/>
            <person name="Fu Q."/>
            <person name="Gubbala S."/>
            <person name="Hirani K."/>
            <person name="Jayaseelan J.C."/>
            <person name="Lara F."/>
            <person name="Munidasa M."/>
            <person name="Palculict T."/>
            <person name="Patil S."/>
            <person name="Pu L.-L."/>
            <person name="Saada N."/>
            <person name="Tang L."/>
            <person name="Weissenberger G."/>
            <person name="Zhu Y."/>
            <person name="Hemphill L."/>
            <person name="Shang Y."/>
            <person name="Youmans B."/>
            <person name="Ayvaz T."/>
            <person name="Ross M."/>
            <person name="Santibanez J."/>
            <person name="Aqrawi P."/>
            <person name="Gross S."/>
            <person name="Joshi V."/>
            <person name="Fowler G."/>
            <person name="Nazareth L."/>
            <person name="Reid J."/>
            <person name="Worley K."/>
            <person name="Petrosino J."/>
            <person name="Highlander S."/>
            <person name="Gibbs R."/>
        </authorList>
    </citation>
    <scope>NUCLEOTIDE SEQUENCE [LARGE SCALE GENOMIC DNA]</scope>
    <source>
        <strain evidence="10 11">ATCC 23263</strain>
    </source>
</reference>
<dbReference type="HOGENOM" id="CLU_003827_7_3_9"/>
<feature type="domain" description="FAD-binding FR-type" evidence="9">
    <location>
        <begin position="1"/>
        <end position="106"/>
    </location>
</feature>
<dbReference type="InterPro" id="IPR039261">
    <property type="entry name" value="FNR_nucleotide-bd"/>
</dbReference>
<dbReference type="Pfam" id="PF00175">
    <property type="entry name" value="NAD_binding_1"/>
    <property type="match status" value="1"/>
</dbReference>
<dbReference type="PRINTS" id="PR00410">
    <property type="entry name" value="PHEHYDRXLASE"/>
</dbReference>
<dbReference type="GO" id="GO:0046872">
    <property type="term" value="F:metal ion binding"/>
    <property type="evidence" value="ECO:0007669"/>
    <property type="project" value="UniProtKB-KW"/>
</dbReference>
<evidence type="ECO:0000256" key="7">
    <source>
        <dbReference type="ARBA" id="ARBA00023004"/>
    </source>
</evidence>
<dbReference type="GO" id="GO:0051537">
    <property type="term" value="F:2 iron, 2 sulfur cluster binding"/>
    <property type="evidence" value="ECO:0007669"/>
    <property type="project" value="UniProtKB-KW"/>
</dbReference>
<sequence>MQLYETTVTKIAQETSDSYSFFMRIPEGYTWQAGQHALWKLSGYDVAEDDRPSRIFTIASAPEDGFLMFTTRIADPHSSFKDVLLHQLKAGDPMLVANPKGSFAFHRNHPQSLVIAGGIGITPIRSLLAHAAVQNADSDHKITVFYSDDRGEFCYGDFWKKVESAMPNLELHLISDRDEFTERVNTFAKTVGNDAEYLIAGSPGMNKAFTATLTGLGVAEDQIVVDNFMGY</sequence>
<keyword evidence="8" id="KW-0411">Iron-sulfur</keyword>
<name>E6MID5_9FIRM</name>
<keyword evidence="7" id="KW-0408">Iron</keyword>
<evidence type="ECO:0000313" key="10">
    <source>
        <dbReference type="EMBL" id="EFV01031.1"/>
    </source>
</evidence>
<dbReference type="GO" id="GO:0050660">
    <property type="term" value="F:flavin adenine dinucleotide binding"/>
    <property type="evidence" value="ECO:0007669"/>
    <property type="project" value="TreeGrafter"/>
</dbReference>
<dbReference type="OrthoDB" id="9801223at2"/>
<keyword evidence="5" id="KW-0274">FAD</keyword>
<dbReference type="SUPFAM" id="SSF52343">
    <property type="entry name" value="Ferredoxin reductase-like, C-terminal NADP-linked domain"/>
    <property type="match status" value="1"/>
</dbReference>
<dbReference type="PROSITE" id="PS51384">
    <property type="entry name" value="FAD_FR"/>
    <property type="match status" value="1"/>
</dbReference>
<dbReference type="RefSeq" id="WP_006599192.1">
    <property type="nucleotide sequence ID" value="NZ_GL622359.1"/>
</dbReference>
<dbReference type="AlphaFoldDB" id="E6MID5"/>
<dbReference type="InterPro" id="IPR017927">
    <property type="entry name" value="FAD-bd_FR_type"/>
</dbReference>
<protein>
    <submittedName>
        <fullName evidence="10">Oxidoreductase NAD-binding domain protein</fullName>
    </submittedName>
</protein>
<keyword evidence="4" id="KW-0479">Metal-binding</keyword>
<dbReference type="STRING" id="887929.HMP0721_1770"/>
<dbReference type="EMBL" id="AEQN01000023">
    <property type="protein sequence ID" value="EFV01031.1"/>
    <property type="molecule type" value="Genomic_DNA"/>
</dbReference>
<keyword evidence="3" id="KW-0001">2Fe-2S</keyword>
<evidence type="ECO:0000259" key="9">
    <source>
        <dbReference type="PROSITE" id="PS51384"/>
    </source>
</evidence>
<evidence type="ECO:0000256" key="4">
    <source>
        <dbReference type="ARBA" id="ARBA00022723"/>
    </source>
</evidence>
<dbReference type="Proteomes" id="UP000004754">
    <property type="component" value="Unassembled WGS sequence"/>
</dbReference>
<evidence type="ECO:0000256" key="5">
    <source>
        <dbReference type="ARBA" id="ARBA00022827"/>
    </source>
</evidence>
<dbReference type="InterPro" id="IPR001433">
    <property type="entry name" value="OxRdtase_FAD/NAD-bd"/>
</dbReference>
<evidence type="ECO:0000256" key="8">
    <source>
        <dbReference type="ARBA" id="ARBA00023014"/>
    </source>
</evidence>